<evidence type="ECO:0000256" key="1">
    <source>
        <dbReference type="SAM" id="SignalP"/>
    </source>
</evidence>
<proteinExistence type="predicted"/>
<dbReference type="Proteomes" id="UP001295469">
    <property type="component" value="Chromosome C09"/>
</dbReference>
<organism evidence="2">
    <name type="scientific">Brassica napus</name>
    <name type="common">Rape</name>
    <dbReference type="NCBI Taxonomy" id="3708"/>
    <lineage>
        <taxon>Eukaryota</taxon>
        <taxon>Viridiplantae</taxon>
        <taxon>Streptophyta</taxon>
        <taxon>Embryophyta</taxon>
        <taxon>Tracheophyta</taxon>
        <taxon>Spermatophyta</taxon>
        <taxon>Magnoliopsida</taxon>
        <taxon>eudicotyledons</taxon>
        <taxon>Gunneridae</taxon>
        <taxon>Pentapetalae</taxon>
        <taxon>rosids</taxon>
        <taxon>malvids</taxon>
        <taxon>Brassicales</taxon>
        <taxon>Brassicaceae</taxon>
        <taxon>Brassiceae</taxon>
        <taxon>Brassica</taxon>
    </lineage>
</organism>
<protein>
    <submittedName>
        <fullName evidence="2">(rape) hypothetical protein</fullName>
    </submittedName>
</protein>
<keyword evidence="1" id="KW-0732">Signal</keyword>
<sequence length="69" mass="7783">MVLKLRSIACWRAFLIAKASAIRADETCFWNRDSRLISCPWRSVKTQASPASPVSDRHAASMLQHIVAR</sequence>
<accession>A0A816IJA7</accession>
<reference evidence="2" key="1">
    <citation type="submission" date="2021-01" db="EMBL/GenBank/DDBJ databases">
        <authorList>
            <consortium name="Genoscope - CEA"/>
            <person name="William W."/>
        </authorList>
    </citation>
    <scope>NUCLEOTIDE SEQUENCE</scope>
</reference>
<gene>
    <name evidence="2" type="ORF">DARMORV10_C09P02290.1</name>
</gene>
<name>A0A816IJA7_BRANA</name>
<feature type="chain" id="PRO_5032488871" evidence="1">
    <location>
        <begin position="25"/>
        <end position="69"/>
    </location>
</feature>
<dbReference type="AlphaFoldDB" id="A0A816IJA7"/>
<dbReference type="EMBL" id="HG994373">
    <property type="protein sequence ID" value="CAF1715385.1"/>
    <property type="molecule type" value="Genomic_DNA"/>
</dbReference>
<evidence type="ECO:0000313" key="2">
    <source>
        <dbReference type="EMBL" id="CAF1715385.1"/>
    </source>
</evidence>
<feature type="signal peptide" evidence="1">
    <location>
        <begin position="1"/>
        <end position="24"/>
    </location>
</feature>